<proteinExistence type="predicted"/>
<dbReference type="Proteomes" id="UP001596058">
    <property type="component" value="Unassembled WGS sequence"/>
</dbReference>
<evidence type="ECO:0000313" key="1">
    <source>
        <dbReference type="EMBL" id="MFC5830696.1"/>
    </source>
</evidence>
<accession>A0ABW1D1X4</accession>
<evidence type="ECO:0000313" key="2">
    <source>
        <dbReference type="Proteomes" id="UP001596058"/>
    </source>
</evidence>
<sequence>MAEFEGVAFIRSDVERFCAELVGLAPAIRLRRLAELRVMLDGVVAEASTAAMADARGEGWGLRRIGQHAGVSHEQVRRLLVDAPSDSTANGALDQAP</sequence>
<keyword evidence="2" id="KW-1185">Reference proteome</keyword>
<dbReference type="RefSeq" id="WP_379520175.1">
    <property type="nucleotide sequence ID" value="NZ_JBHSPA010000056.1"/>
</dbReference>
<reference evidence="2" key="1">
    <citation type="journal article" date="2019" name="Int. J. Syst. Evol. Microbiol.">
        <title>The Global Catalogue of Microorganisms (GCM) 10K type strain sequencing project: providing services to taxonomists for standard genome sequencing and annotation.</title>
        <authorList>
            <consortium name="The Broad Institute Genomics Platform"/>
            <consortium name="The Broad Institute Genome Sequencing Center for Infectious Disease"/>
            <person name="Wu L."/>
            <person name="Ma J."/>
        </authorList>
    </citation>
    <scope>NUCLEOTIDE SEQUENCE [LARGE SCALE GENOMIC DNA]</scope>
    <source>
        <strain evidence="2">CCUG 53903</strain>
    </source>
</reference>
<comment type="caution">
    <text evidence="1">The sequence shown here is derived from an EMBL/GenBank/DDBJ whole genome shotgun (WGS) entry which is preliminary data.</text>
</comment>
<name>A0ABW1D1X4_9ACTN</name>
<dbReference type="EMBL" id="JBHSPA010000056">
    <property type="protein sequence ID" value="MFC5830696.1"/>
    <property type="molecule type" value="Genomic_DNA"/>
</dbReference>
<protein>
    <submittedName>
        <fullName evidence="1">Uncharacterized protein</fullName>
    </submittedName>
</protein>
<organism evidence="1 2">
    <name type="scientific">Nonomuraea insulae</name>
    <dbReference type="NCBI Taxonomy" id="1616787"/>
    <lineage>
        <taxon>Bacteria</taxon>
        <taxon>Bacillati</taxon>
        <taxon>Actinomycetota</taxon>
        <taxon>Actinomycetes</taxon>
        <taxon>Streptosporangiales</taxon>
        <taxon>Streptosporangiaceae</taxon>
        <taxon>Nonomuraea</taxon>
    </lineage>
</organism>
<gene>
    <name evidence="1" type="ORF">ACFPZ3_43180</name>
</gene>